<dbReference type="Proteomes" id="UP000041356">
    <property type="component" value="Unassembled WGS sequence"/>
</dbReference>
<dbReference type="AlphaFoldDB" id="A0A0E1NJ49"/>
<dbReference type="NCBIfam" id="NF007893">
    <property type="entry name" value="PRK10597.1"/>
    <property type="match status" value="1"/>
</dbReference>
<dbReference type="Proteomes" id="UP000595309">
    <property type="component" value="Chromosome"/>
</dbReference>
<evidence type="ECO:0000313" key="5">
    <source>
        <dbReference type="EMBL" id="QQU46480.1"/>
    </source>
</evidence>
<dbReference type="KEGG" id="yet:CH48_15"/>
<keyword evidence="7" id="KW-1185">Reference proteome</keyword>
<evidence type="ECO:0000313" key="1">
    <source>
        <dbReference type="EMBL" id="CFQ57130.1"/>
    </source>
</evidence>
<evidence type="ECO:0000313" key="9">
    <source>
        <dbReference type="Proteomes" id="UP000595309"/>
    </source>
</evidence>
<dbReference type="GO" id="GO:0009432">
    <property type="term" value="P:SOS response"/>
    <property type="evidence" value="ECO:0007669"/>
    <property type="project" value="TreeGrafter"/>
</dbReference>
<dbReference type="InterPro" id="IPR010391">
    <property type="entry name" value="DNA_damage-inducible_DinI-like"/>
</dbReference>
<organism evidence="5 9">
    <name type="scientific">Yersinia enterocolitica</name>
    <dbReference type="NCBI Taxonomy" id="630"/>
    <lineage>
        <taxon>Bacteria</taxon>
        <taxon>Pseudomonadati</taxon>
        <taxon>Pseudomonadota</taxon>
        <taxon>Gammaproteobacteria</taxon>
        <taxon>Enterobacterales</taxon>
        <taxon>Yersiniaceae</taxon>
        <taxon>Yersinia</taxon>
    </lineage>
</organism>
<dbReference type="EMBL" id="ABNAVX010000001">
    <property type="protein sequence ID" value="ELI8100502.1"/>
    <property type="molecule type" value="Genomic_DNA"/>
</dbReference>
<reference evidence="4" key="4">
    <citation type="submission" date="2023-02" db="EMBL/GenBank/DDBJ databases">
        <authorList>
            <person name="Ashton P.M."/>
            <person name="Dallman T."/>
            <person name="Nair S."/>
            <person name="De Pinna E."/>
            <person name="Peters T."/>
            <person name="Grant K."/>
        </authorList>
    </citation>
    <scope>NUCLEOTIDE SEQUENCE</scope>
    <source>
        <strain evidence="4">01103883</strain>
    </source>
</reference>
<protein>
    <submittedName>
        <fullName evidence="5">DNA damage-inducible protein I</fullName>
    </submittedName>
</protein>
<dbReference type="EMBL" id="CPXJ01000008">
    <property type="protein sequence ID" value="CND32677.1"/>
    <property type="molecule type" value="Genomic_DNA"/>
</dbReference>
<dbReference type="KEGG" id="yef:FORC2_1656"/>
<sequence>MRVEVSIDKKNQLPAGAIEALTNELSKRLNTKFPDTTTAVQVRYAGANNLSVLGGAKTDKDLISEILQEIWESADDWFDAE</sequence>
<evidence type="ECO:0000313" key="3">
    <source>
        <dbReference type="EMBL" id="CNF09819.1"/>
    </source>
</evidence>
<dbReference type="EMBL" id="CGBR01000005">
    <property type="protein sequence ID" value="CFQ57130.1"/>
    <property type="molecule type" value="Genomic_DNA"/>
</dbReference>
<dbReference type="PANTHER" id="PTHR36572">
    <property type="entry name" value="DNA DAMAGE-INDUCIBLE PROTEIN I-RELATED"/>
    <property type="match status" value="1"/>
</dbReference>
<dbReference type="OMA" id="MTPWCHS"/>
<reference evidence="5 9" key="3">
    <citation type="submission" date="2021-01" db="EMBL/GenBank/DDBJ databases">
        <title>FDA dAtabase for Regulatory Grade micrObial Sequences (FDA-ARGOS): Supporting development and validation of Infectious Disease Dx tests.</title>
        <authorList>
            <person name="Blissenbach B."/>
            <person name="Krut O."/>
            <person name="Tallon L."/>
            <person name="Sadzewicz L."/>
            <person name="Zhao X."/>
            <person name="Boylan J."/>
            <person name="Ott S."/>
            <person name="Bowen H."/>
            <person name="Vavikolanu K."/>
            <person name="Mehta A."/>
            <person name="Aluvathingal J."/>
            <person name="Nadendla S."/>
            <person name="Yan Y."/>
            <person name="Sichtig H."/>
        </authorList>
    </citation>
    <scope>NUCLEOTIDE SEQUENCE [LARGE SCALE GENOMIC DNA]</scope>
    <source>
        <strain evidence="5 9">FDAARGOS_1082</strain>
    </source>
</reference>
<dbReference type="Proteomes" id="UP000041601">
    <property type="component" value="Unassembled WGS sequence"/>
</dbReference>
<dbReference type="KEGG" id="yew:CH47_1070"/>
<evidence type="ECO:0000313" key="6">
    <source>
        <dbReference type="Proteomes" id="UP000041356"/>
    </source>
</evidence>
<dbReference type="Gene3D" id="3.30.910.10">
    <property type="entry name" value="DinI-like"/>
    <property type="match status" value="1"/>
</dbReference>
<reference evidence="1 8" key="1">
    <citation type="submission" date="2015-03" db="EMBL/GenBank/DDBJ databases">
        <authorList>
            <person name="Murphy D."/>
        </authorList>
    </citation>
    <scope>NUCLEOTIDE SEQUENCE [LARGE SCALE GENOMIC DNA]</scope>
    <source>
        <strain evidence="1 8">IP26249</strain>
    </source>
</reference>
<dbReference type="GeneID" id="31408668"/>
<dbReference type="EMBL" id="CP068146">
    <property type="protein sequence ID" value="QQU46480.1"/>
    <property type="molecule type" value="Genomic_DNA"/>
</dbReference>
<name>A0A0E1NJ49_YEREN</name>
<dbReference type="SUPFAM" id="SSF54857">
    <property type="entry name" value="DNA damage-inducible protein DinI"/>
    <property type="match status" value="1"/>
</dbReference>
<evidence type="ECO:0000313" key="4">
    <source>
        <dbReference type="EMBL" id="ELI8100502.1"/>
    </source>
</evidence>
<evidence type="ECO:0000313" key="8">
    <source>
        <dbReference type="Proteomes" id="UP000048841"/>
    </source>
</evidence>
<evidence type="ECO:0000313" key="7">
    <source>
        <dbReference type="Proteomes" id="UP000041601"/>
    </source>
</evidence>
<dbReference type="EMBL" id="CPZF01000001">
    <property type="protein sequence ID" value="CNF09819.1"/>
    <property type="molecule type" value="Genomic_DNA"/>
</dbReference>
<dbReference type="InterPro" id="IPR036687">
    <property type="entry name" value="DinI-like_sf"/>
</dbReference>
<dbReference type="Proteomes" id="UP000048841">
    <property type="component" value="Unassembled WGS sequence"/>
</dbReference>
<evidence type="ECO:0000313" key="2">
    <source>
        <dbReference type="EMBL" id="CND32677.1"/>
    </source>
</evidence>
<dbReference type="Pfam" id="PF06183">
    <property type="entry name" value="DinI"/>
    <property type="match status" value="1"/>
</dbReference>
<gene>
    <name evidence="5" type="primary">dinI</name>
    <name evidence="1" type="synonym">dinI_1</name>
    <name evidence="3" type="synonym">dinI_2</name>
    <name evidence="3" type="ORF">ERS137939_00731</name>
    <name evidence="1" type="ORF">ERS137941_01112</name>
    <name evidence="2" type="ORF">ERS137959_00884</name>
    <name evidence="5" type="ORF">I6I39_16315</name>
    <name evidence="4" type="ORF">RSF11_000160</name>
</gene>
<dbReference type="PANTHER" id="PTHR36572:SF2">
    <property type="entry name" value="DNA DAMAGE-INDUCIBLE PROTEIN I"/>
    <property type="match status" value="1"/>
</dbReference>
<dbReference type="RefSeq" id="WP_005157917.1">
    <property type="nucleotide sequence ID" value="NZ_CAADJK010000001.1"/>
</dbReference>
<accession>A0A0E1NJ49</accession>
<reference evidence="6 7" key="2">
    <citation type="submission" date="2015-03" db="EMBL/GenBank/DDBJ databases">
        <authorList>
            <consortium name="Pathogen Informatics"/>
            <person name="Murphy D."/>
        </authorList>
    </citation>
    <scope>NUCLEOTIDE SEQUENCE [LARGE SCALE GENOMIC DNA]</scope>
    <source>
        <strain evidence="2 7">IP05342</strain>
        <strain evidence="3 6">IP27818</strain>
    </source>
</reference>
<dbReference type="PATRIC" id="fig|630.128.peg.2646"/>
<dbReference type="Proteomes" id="UP001182355">
    <property type="component" value="Unassembled WGS sequence"/>
</dbReference>
<proteinExistence type="predicted"/>